<dbReference type="SUPFAM" id="SSF50978">
    <property type="entry name" value="WD40 repeat-like"/>
    <property type="match status" value="2"/>
</dbReference>
<dbReference type="Pfam" id="PF20703">
    <property type="entry name" value="nSTAND1"/>
    <property type="match status" value="1"/>
</dbReference>
<dbReference type="RefSeq" id="WP_166056028.1">
    <property type="nucleotide sequence ID" value="NZ_JAAMPJ010000021.1"/>
</dbReference>
<feature type="repeat" description="WD" evidence="3">
    <location>
        <begin position="780"/>
        <end position="811"/>
    </location>
</feature>
<dbReference type="EMBL" id="JAAMPJ010000021">
    <property type="protein sequence ID" value="NGY66361.1"/>
    <property type="molecule type" value="Genomic_DNA"/>
</dbReference>
<feature type="repeat" description="WD" evidence="3">
    <location>
        <begin position="1063"/>
        <end position="1104"/>
    </location>
</feature>
<feature type="repeat" description="WD" evidence="3">
    <location>
        <begin position="818"/>
        <end position="849"/>
    </location>
</feature>
<feature type="repeat" description="WD" evidence="3">
    <location>
        <begin position="892"/>
        <end position="925"/>
    </location>
</feature>
<dbReference type="Pfam" id="PF13560">
    <property type="entry name" value="HTH_31"/>
    <property type="match status" value="1"/>
</dbReference>
<dbReference type="SUPFAM" id="SSF52540">
    <property type="entry name" value="P-loop containing nucleoside triphosphate hydrolases"/>
    <property type="match status" value="1"/>
</dbReference>
<evidence type="ECO:0000313" key="5">
    <source>
        <dbReference type="EMBL" id="NGY66361.1"/>
    </source>
</evidence>
<dbReference type="InterPro" id="IPR049052">
    <property type="entry name" value="nSTAND1"/>
</dbReference>
<feature type="repeat" description="WD" evidence="3">
    <location>
        <begin position="614"/>
        <end position="655"/>
    </location>
</feature>
<dbReference type="Proteomes" id="UP000481360">
    <property type="component" value="Unassembled WGS sequence"/>
</dbReference>
<protein>
    <submittedName>
        <fullName evidence="5">Helix-turn-helix domain-containing protein</fullName>
    </submittedName>
</protein>
<dbReference type="InterPro" id="IPR019775">
    <property type="entry name" value="WD40_repeat_CS"/>
</dbReference>
<dbReference type="PANTHER" id="PTHR22847">
    <property type="entry name" value="WD40 REPEAT PROTEIN"/>
    <property type="match status" value="1"/>
</dbReference>
<gene>
    <name evidence="5" type="ORF">G7043_46485</name>
</gene>
<dbReference type="AlphaFoldDB" id="A0A7C9W6D5"/>
<evidence type="ECO:0000259" key="4">
    <source>
        <dbReference type="SMART" id="SM00530"/>
    </source>
</evidence>
<feature type="repeat" description="WD" evidence="3">
    <location>
        <begin position="854"/>
        <end position="883"/>
    </location>
</feature>
<dbReference type="InterPro" id="IPR015943">
    <property type="entry name" value="WD40/YVTN_repeat-like_dom_sf"/>
</dbReference>
<dbReference type="InterPro" id="IPR027417">
    <property type="entry name" value="P-loop_NTPase"/>
</dbReference>
<dbReference type="InterPro" id="IPR001680">
    <property type="entry name" value="WD40_rpt"/>
</dbReference>
<evidence type="ECO:0000256" key="3">
    <source>
        <dbReference type="PROSITE-ProRule" id="PRU00221"/>
    </source>
</evidence>
<organism evidence="5 6">
    <name type="scientific">Lentzea alba</name>
    <dbReference type="NCBI Taxonomy" id="2714351"/>
    <lineage>
        <taxon>Bacteria</taxon>
        <taxon>Bacillati</taxon>
        <taxon>Actinomycetota</taxon>
        <taxon>Actinomycetes</taxon>
        <taxon>Pseudonocardiales</taxon>
        <taxon>Pseudonocardiaceae</taxon>
        <taxon>Lentzea</taxon>
    </lineage>
</organism>
<feature type="repeat" description="WD" evidence="3">
    <location>
        <begin position="1021"/>
        <end position="1062"/>
    </location>
</feature>
<dbReference type="PROSITE" id="PS00678">
    <property type="entry name" value="WD_REPEATS_1"/>
    <property type="match status" value="7"/>
</dbReference>
<feature type="repeat" description="WD" evidence="3">
    <location>
        <begin position="655"/>
        <end position="688"/>
    </location>
</feature>
<evidence type="ECO:0000313" key="6">
    <source>
        <dbReference type="Proteomes" id="UP000481360"/>
    </source>
</evidence>
<dbReference type="Gene3D" id="3.40.50.300">
    <property type="entry name" value="P-loop containing nucleotide triphosphate hydrolases"/>
    <property type="match status" value="1"/>
</dbReference>
<dbReference type="PANTHER" id="PTHR22847:SF637">
    <property type="entry name" value="WD REPEAT DOMAIN 5B"/>
    <property type="match status" value="1"/>
</dbReference>
<feature type="repeat" description="WD" evidence="3">
    <location>
        <begin position="1105"/>
        <end position="1146"/>
    </location>
</feature>
<feature type="repeat" description="WD" evidence="3">
    <location>
        <begin position="699"/>
        <end position="732"/>
    </location>
</feature>
<reference evidence="5 6" key="1">
    <citation type="submission" date="2020-03" db="EMBL/GenBank/DDBJ databases">
        <title>Isolation and identification of active actinomycetes.</title>
        <authorList>
            <person name="Sun X."/>
        </authorList>
    </citation>
    <scope>NUCLEOTIDE SEQUENCE [LARGE SCALE GENOMIC DNA]</scope>
    <source>
        <strain evidence="5 6">NEAU-D13</strain>
    </source>
</reference>
<feature type="repeat" description="WD" evidence="3">
    <location>
        <begin position="937"/>
        <end position="978"/>
    </location>
</feature>
<dbReference type="CDD" id="cd00093">
    <property type="entry name" value="HTH_XRE"/>
    <property type="match status" value="1"/>
</dbReference>
<dbReference type="InterPro" id="IPR020472">
    <property type="entry name" value="WD40_PAC1"/>
</dbReference>
<dbReference type="PROSITE" id="PS50082">
    <property type="entry name" value="WD_REPEATS_2"/>
    <property type="match status" value="13"/>
</dbReference>
<dbReference type="SMART" id="SM00530">
    <property type="entry name" value="HTH_XRE"/>
    <property type="match status" value="1"/>
</dbReference>
<dbReference type="CDD" id="cd00200">
    <property type="entry name" value="WD40"/>
    <property type="match status" value="2"/>
</dbReference>
<evidence type="ECO:0000256" key="2">
    <source>
        <dbReference type="ARBA" id="ARBA00022737"/>
    </source>
</evidence>
<comment type="caution">
    <text evidence="5">The sequence shown here is derived from an EMBL/GenBank/DDBJ whole genome shotgun (WGS) entry which is preliminary data.</text>
</comment>
<dbReference type="PROSITE" id="PS50294">
    <property type="entry name" value="WD_REPEATS_REGION"/>
    <property type="match status" value="13"/>
</dbReference>
<keyword evidence="1 3" id="KW-0853">WD repeat</keyword>
<dbReference type="InterPro" id="IPR001387">
    <property type="entry name" value="Cro/C1-type_HTH"/>
</dbReference>
<dbReference type="SMART" id="SM00320">
    <property type="entry name" value="WD40"/>
    <property type="match status" value="14"/>
</dbReference>
<dbReference type="PRINTS" id="PR00320">
    <property type="entry name" value="GPROTEINBRPT"/>
</dbReference>
<feature type="repeat" description="WD" evidence="3">
    <location>
        <begin position="979"/>
        <end position="1020"/>
    </location>
</feature>
<name>A0A7C9W6D5_9PSEU</name>
<evidence type="ECO:0000256" key="1">
    <source>
        <dbReference type="ARBA" id="ARBA00022574"/>
    </source>
</evidence>
<feature type="repeat" description="WD" evidence="3">
    <location>
        <begin position="569"/>
        <end position="610"/>
    </location>
</feature>
<dbReference type="Gene3D" id="2.130.10.10">
    <property type="entry name" value="YVTN repeat-like/Quinoprotein amine dehydrogenase"/>
    <property type="match status" value="5"/>
</dbReference>
<keyword evidence="6" id="KW-1185">Reference proteome</keyword>
<sequence>MPRKERPLDAGDTAVLTFARELRSLRERAGTPTYRQLSSITHYSEAALSQAASGRKLPTLQVTLAYVRACGGSEEEWESRWYATSAQEPHVEPDTNSPYRGLAAFEQEDTERFFGRDRLVGQLERLVGEHRVVVVVGASGAGKSSLLRAGLMPRLGQNAVLFTPGQQPLDEYAEVPADPDTVLVVDQFEEIFTLCEDRDIRRRFVELLTARRVVLGVRADFYGHCTDFPALVEAMGSALITVGPMSTDELRAAIIQPARAGGHVVETALVAELVAHCAEQAGALPLLSHALLETWHRRKGNTLTLQGFRAAGGFEGALTRTAESVFAGLTQPQQQLARSLFIRLTAIGDTKRRISRSELDDEPDTALVLEALTTHRLITVDHDRIEITHETLIRCWPRLREWLAAGRDSLRAHHDLAEAAAVWESLGRDPGALVRGARLASFRSWLVQPPHPLTAREREFLTASVTAESADLAAARRSRRRLQMLVGLLTALLIATTGISITALQAGAEATKQRNTALSQKVAQDAKRLRGTDPALAAQLALAAYRLSPTTDARSAVLSSFTPFYATRLTGHHGHVNAVAYAPQRHLLASSSKDQTIRLTDVTDPHHPREISTLTGHTDNVANVAFNPDGAILATAGWDHTARLWDTSTGNVLVKLSHPDLVNAVAFSSDNRLVATASTDKTVRLWDLTDLRVPRPIAVLPHADAVVSLAFSPNAPLLAAGTADGTTRLWDLTGTPAPRDLPGKGQVHTVAFSPDGRQIATAQDRTILLRPTNGGEPRTLAGHTDVVRGLAFSPDGRLASTGVDRTVRIWDQDDPLVLTGHTAAVVGATFIGNALATASDDHTVRLWDLPGELLQAHSDSVYSVATSGDLTATGSYDRTVKLWRGGRLLTVLNGPDDAVNSVRFSPDGKTLYAASADHRVHRWTITDPAHPQPLPALTGHADAVNALAVSPDGTTLATAGTDRTIVLWDARTGTALGTLLGHSESVQALAFSPDGRRLASGSGDSSVRVWDVGQRRLATHLTDTTHPVKSVAFSPDGTLLATGSTDFTVRVWDLATGTRTAELTGHTDTVHAVAFSPDGRTLASAGADHDVRLWRLADRTPLATLSGHTERVYALAFSPDGHTLLSAGGDRTVRRWEADDQHAAERVCATAAPELSEQDWHRYFPGVDRTSLCRP</sequence>
<accession>A0A7C9W6D5</accession>
<proteinExistence type="predicted"/>
<feature type="domain" description="HTH cro/C1-type" evidence="4">
    <location>
        <begin position="21"/>
        <end position="77"/>
    </location>
</feature>
<keyword evidence="2" id="KW-0677">Repeat</keyword>
<dbReference type="Pfam" id="PF00400">
    <property type="entry name" value="WD40"/>
    <property type="match status" value="14"/>
</dbReference>
<dbReference type="InterPro" id="IPR036322">
    <property type="entry name" value="WD40_repeat_dom_sf"/>
</dbReference>